<feature type="domain" description="Dihydroprymidine dehydrogenase" evidence="1">
    <location>
        <begin position="11"/>
        <end position="115"/>
    </location>
</feature>
<dbReference type="EMBL" id="QMNG01000029">
    <property type="protein sequence ID" value="RLC36780.1"/>
    <property type="molecule type" value="Genomic_DNA"/>
</dbReference>
<organism evidence="2 3">
    <name type="scientific">candidate division Kazan bacterium</name>
    <dbReference type="NCBI Taxonomy" id="2202143"/>
    <lineage>
        <taxon>Bacteria</taxon>
        <taxon>Bacteria division Kazan-3B-28</taxon>
    </lineage>
</organism>
<dbReference type="SUPFAM" id="SSF46548">
    <property type="entry name" value="alpha-helical ferredoxin"/>
    <property type="match status" value="1"/>
</dbReference>
<proteinExistence type="predicted"/>
<comment type="caution">
    <text evidence="2">The sequence shown here is derived from an EMBL/GenBank/DDBJ whole genome shotgun (WGS) entry which is preliminary data.</text>
</comment>
<protein>
    <submittedName>
        <fullName evidence="2">Dihydropyrimidine dehydrogenase</fullName>
    </submittedName>
</protein>
<sequence>MVRKISLSQRRSSFREVSLGFSLEEAKKEAWRCLQCKNAPCIGGCPVGIDIPGFIRLLRQGDASAAKAKIKERNNLPGVCGRVCPQEGQCQKVCVLNKTGKPIKIGYLERFAADFG</sequence>
<dbReference type="Gene3D" id="1.10.1060.10">
    <property type="entry name" value="Alpha-helical ferredoxin"/>
    <property type="match status" value="1"/>
</dbReference>
<evidence type="ECO:0000313" key="3">
    <source>
        <dbReference type="Proteomes" id="UP000281261"/>
    </source>
</evidence>
<reference evidence="2 3" key="1">
    <citation type="submission" date="2018-06" db="EMBL/GenBank/DDBJ databases">
        <title>Extensive metabolic versatility and redundancy in microbially diverse, dynamic hydrothermal sediments.</title>
        <authorList>
            <person name="Dombrowski N."/>
            <person name="Teske A."/>
            <person name="Baker B.J."/>
        </authorList>
    </citation>
    <scope>NUCLEOTIDE SEQUENCE [LARGE SCALE GENOMIC DNA]</scope>
    <source>
        <strain evidence="2">B79_G16</strain>
    </source>
</reference>
<dbReference type="AlphaFoldDB" id="A0A420ZBZ8"/>
<dbReference type="InterPro" id="IPR028261">
    <property type="entry name" value="DPD_II"/>
</dbReference>
<dbReference type="InterPro" id="IPR009051">
    <property type="entry name" value="Helical_ferredxn"/>
</dbReference>
<dbReference type="Proteomes" id="UP000281261">
    <property type="component" value="Unassembled WGS sequence"/>
</dbReference>
<feature type="non-terminal residue" evidence="2">
    <location>
        <position position="116"/>
    </location>
</feature>
<dbReference type="PANTHER" id="PTHR42783:SF3">
    <property type="entry name" value="GLUTAMATE SYNTHASE [NADPH] SMALL CHAIN-RELATED"/>
    <property type="match status" value="1"/>
</dbReference>
<accession>A0A420ZBZ8</accession>
<name>A0A420ZBZ8_UNCK3</name>
<dbReference type="Pfam" id="PF14691">
    <property type="entry name" value="Fer4_20"/>
    <property type="match status" value="1"/>
</dbReference>
<evidence type="ECO:0000259" key="1">
    <source>
        <dbReference type="Pfam" id="PF14691"/>
    </source>
</evidence>
<dbReference type="GO" id="GO:0051536">
    <property type="term" value="F:iron-sulfur cluster binding"/>
    <property type="evidence" value="ECO:0007669"/>
    <property type="project" value="InterPro"/>
</dbReference>
<gene>
    <name evidence="2" type="ORF">DRH29_03770</name>
</gene>
<evidence type="ECO:0000313" key="2">
    <source>
        <dbReference type="EMBL" id="RLC36780.1"/>
    </source>
</evidence>
<dbReference type="PANTHER" id="PTHR42783">
    <property type="entry name" value="GLUTAMATE SYNTHASE [NADPH] SMALL CHAIN"/>
    <property type="match status" value="1"/>
</dbReference>